<keyword evidence="7" id="KW-0813">Transport</keyword>
<feature type="transmembrane region" description="Helical" evidence="6">
    <location>
        <begin position="96"/>
        <end position="114"/>
    </location>
</feature>
<dbReference type="PANTHER" id="PTHR43370">
    <property type="entry name" value="SUGAR ABC TRANSPORTER INTEGRAL MEMBRANE PROTEIN-RELATED"/>
    <property type="match status" value="1"/>
</dbReference>
<dbReference type="RefSeq" id="WP_107806941.1">
    <property type="nucleotide sequence ID" value="NZ_CAWNZE010000001.1"/>
</dbReference>
<dbReference type="KEGG" id="nsp:BMF81_04527"/>
<keyword evidence="5 6" id="KW-0472">Membrane</keyword>
<dbReference type="EMBL" id="CP020114">
    <property type="protein sequence ID" value="AVZ31637.1"/>
    <property type="molecule type" value="Genomic_DNA"/>
</dbReference>
<feature type="transmembrane region" description="Helical" evidence="6">
    <location>
        <begin position="227"/>
        <end position="252"/>
    </location>
</feature>
<dbReference type="GO" id="GO:0005886">
    <property type="term" value="C:plasma membrane"/>
    <property type="evidence" value="ECO:0007669"/>
    <property type="project" value="UniProtKB-SubCell"/>
</dbReference>
<sequence length="312" mass="32972">MDNLNFFSDYLIASLRLAVPLAFAALGGMYSERSGVLNIALEGMLLTGAFTSAMATFYTGNPWVGILCALIAGGLVGLLHAFLCVSLYVNQLVSGLAINLVAAGVTSFLARLVFHGAQRLPGIEPLVIPGLANIPLLGSIFFQQDIFVYLLIILVAVSNYILFHTSFGLTLRAVGEYPQAAATTGVAVSKVRYWAVILSGCLASLGGAYLTLVQIQFFTENMSAGKGFIAIAALIFGRWHPVGSTLACLLFGATEALQLRIQALGVNIPYQFLAMLPYAIALLALLGLAGKSRPPQGLGVPYSPGNRPDSQI</sequence>
<dbReference type="Proteomes" id="UP000244056">
    <property type="component" value="Chromosome"/>
</dbReference>
<feature type="transmembrane region" description="Helical" evidence="6">
    <location>
        <begin position="272"/>
        <end position="289"/>
    </location>
</feature>
<feature type="transmembrane region" description="Helical" evidence="6">
    <location>
        <begin position="39"/>
        <end position="58"/>
    </location>
</feature>
<dbReference type="GO" id="GO:0022857">
    <property type="term" value="F:transmembrane transporter activity"/>
    <property type="evidence" value="ECO:0007669"/>
    <property type="project" value="InterPro"/>
</dbReference>
<comment type="subcellular location">
    <subcellularLocation>
        <location evidence="1">Cell membrane</location>
        <topology evidence="1">Multi-pass membrane protein</topology>
    </subcellularLocation>
</comment>
<keyword evidence="4 6" id="KW-1133">Transmembrane helix</keyword>
<accession>A0A2S0QB91</accession>
<protein>
    <submittedName>
        <fullName evidence="7">Simple sugar transport system permease protein</fullName>
    </submittedName>
</protein>
<evidence type="ECO:0000256" key="5">
    <source>
        <dbReference type="ARBA" id="ARBA00023136"/>
    </source>
</evidence>
<keyword evidence="7" id="KW-0762">Sugar transport</keyword>
<feature type="transmembrane region" description="Helical" evidence="6">
    <location>
        <begin position="191"/>
        <end position="215"/>
    </location>
</feature>
<evidence type="ECO:0000313" key="7">
    <source>
        <dbReference type="EMBL" id="AVZ31637.1"/>
    </source>
</evidence>
<evidence type="ECO:0000256" key="2">
    <source>
        <dbReference type="ARBA" id="ARBA00022475"/>
    </source>
</evidence>
<dbReference type="AlphaFoldDB" id="A0A2S0QB91"/>
<gene>
    <name evidence="7" type="ORF">BMF81_04527</name>
</gene>
<dbReference type="Pfam" id="PF02653">
    <property type="entry name" value="BPD_transp_2"/>
    <property type="match status" value="1"/>
</dbReference>
<evidence type="ECO:0000256" key="6">
    <source>
        <dbReference type="SAM" id="Phobius"/>
    </source>
</evidence>
<dbReference type="InterPro" id="IPR001851">
    <property type="entry name" value="ABC_transp_permease"/>
</dbReference>
<keyword evidence="3 6" id="KW-0812">Transmembrane</keyword>
<dbReference type="PANTHER" id="PTHR43370:SF1">
    <property type="entry name" value="GUANOSINE ABC TRANSPORTER PERMEASE PROTEIN NUPQ"/>
    <property type="match status" value="1"/>
</dbReference>
<evidence type="ECO:0000256" key="3">
    <source>
        <dbReference type="ARBA" id="ARBA00022692"/>
    </source>
</evidence>
<evidence type="ECO:0000313" key="8">
    <source>
        <dbReference type="Proteomes" id="UP000244056"/>
    </source>
</evidence>
<organism evidence="7 8">
    <name type="scientific">Nodularia spumigena UHCC 0039</name>
    <dbReference type="NCBI Taxonomy" id="1914872"/>
    <lineage>
        <taxon>Bacteria</taxon>
        <taxon>Bacillati</taxon>
        <taxon>Cyanobacteriota</taxon>
        <taxon>Cyanophyceae</taxon>
        <taxon>Nostocales</taxon>
        <taxon>Nodulariaceae</taxon>
        <taxon>Nodularia</taxon>
    </lineage>
</organism>
<dbReference type="GeneID" id="78019733"/>
<proteinExistence type="predicted"/>
<feature type="transmembrane region" description="Helical" evidence="6">
    <location>
        <begin position="64"/>
        <end position="89"/>
    </location>
</feature>
<dbReference type="CDD" id="cd06580">
    <property type="entry name" value="TM_PBP1_transp_TpRbsC_like"/>
    <property type="match status" value="1"/>
</dbReference>
<feature type="transmembrane region" description="Helical" evidence="6">
    <location>
        <begin position="149"/>
        <end position="171"/>
    </location>
</feature>
<feature type="transmembrane region" description="Helical" evidence="6">
    <location>
        <begin position="6"/>
        <end position="27"/>
    </location>
</feature>
<reference evidence="7 8" key="1">
    <citation type="submission" date="2017-03" db="EMBL/GenBank/DDBJ databases">
        <title>Comparative genomics of the toxic Baltic Sea cyanobacteria Nodularia spumigena UHCC 0039 and its response on varying salinity.</title>
        <authorList>
            <person name="Teikari J.E."/>
        </authorList>
    </citation>
    <scope>NUCLEOTIDE SEQUENCE [LARGE SCALE GENOMIC DNA]</scope>
    <source>
        <strain evidence="7 8">UHCC 0039</strain>
    </source>
</reference>
<keyword evidence="2" id="KW-1003">Cell membrane</keyword>
<evidence type="ECO:0000256" key="4">
    <source>
        <dbReference type="ARBA" id="ARBA00022989"/>
    </source>
</evidence>
<evidence type="ECO:0000256" key="1">
    <source>
        <dbReference type="ARBA" id="ARBA00004651"/>
    </source>
</evidence>
<name>A0A2S0QB91_NODSP</name>